<dbReference type="Proteomes" id="UP000187203">
    <property type="component" value="Unassembled WGS sequence"/>
</dbReference>
<dbReference type="AlphaFoldDB" id="A0A1R3K6M7"/>
<sequence>MTHHPENGGFQGGLIGLEVEKQSLVGLDWRDTIAEYPTSNSKRHSLLSKQPFLPLEERFLGLENSHPTTLC</sequence>
<accession>A0A1R3K6M7</accession>
<dbReference type="EMBL" id="AWUE01014596">
    <property type="protein sequence ID" value="OMP02706.1"/>
    <property type="molecule type" value="Genomic_DNA"/>
</dbReference>
<reference evidence="2" key="1">
    <citation type="submission" date="2013-09" db="EMBL/GenBank/DDBJ databases">
        <title>Corchorus olitorius genome sequencing.</title>
        <authorList>
            <person name="Alam M."/>
            <person name="Haque M.S."/>
            <person name="Islam M.S."/>
            <person name="Emdad E.M."/>
            <person name="Islam M.M."/>
            <person name="Ahmed B."/>
            <person name="Halim A."/>
            <person name="Hossen Q.M.M."/>
            <person name="Hossain M.Z."/>
            <person name="Ahmed R."/>
            <person name="Khan M.M."/>
            <person name="Islam R."/>
            <person name="Rashid M.M."/>
            <person name="Khan S.A."/>
            <person name="Rahman M.S."/>
            <person name="Alam M."/>
            <person name="Yahiya A.S."/>
            <person name="Khan M.S."/>
            <person name="Azam M.S."/>
            <person name="Haque T."/>
            <person name="Lashkar M.Z.H."/>
            <person name="Akhand A.I."/>
            <person name="Morshed G."/>
            <person name="Roy S."/>
            <person name="Uddin K.S."/>
            <person name="Rabeya T."/>
            <person name="Hossain A.S."/>
            <person name="Chowdhury A."/>
            <person name="Snigdha A.R."/>
            <person name="Mortoza M.S."/>
            <person name="Matin S.A."/>
            <person name="Hoque S.M.E."/>
            <person name="Islam M.K."/>
            <person name="Roy D.K."/>
            <person name="Haider R."/>
            <person name="Moosa M.M."/>
            <person name="Elias S.M."/>
            <person name="Hasan A.M."/>
            <person name="Jahan S."/>
            <person name="Shafiuddin M."/>
            <person name="Mahmood N."/>
            <person name="Shommy N.S."/>
        </authorList>
    </citation>
    <scope>NUCLEOTIDE SEQUENCE [LARGE SCALE GENOMIC DNA]</scope>
    <source>
        <strain evidence="2">cv. O-4</strain>
    </source>
</reference>
<gene>
    <name evidence="1" type="ORF">COLO4_10885</name>
</gene>
<proteinExistence type="predicted"/>
<protein>
    <submittedName>
        <fullName evidence="1">Uncharacterized protein</fullName>
    </submittedName>
</protein>
<evidence type="ECO:0000313" key="2">
    <source>
        <dbReference type="Proteomes" id="UP000187203"/>
    </source>
</evidence>
<organism evidence="1 2">
    <name type="scientific">Corchorus olitorius</name>
    <dbReference type="NCBI Taxonomy" id="93759"/>
    <lineage>
        <taxon>Eukaryota</taxon>
        <taxon>Viridiplantae</taxon>
        <taxon>Streptophyta</taxon>
        <taxon>Embryophyta</taxon>
        <taxon>Tracheophyta</taxon>
        <taxon>Spermatophyta</taxon>
        <taxon>Magnoliopsida</taxon>
        <taxon>eudicotyledons</taxon>
        <taxon>Gunneridae</taxon>
        <taxon>Pentapetalae</taxon>
        <taxon>rosids</taxon>
        <taxon>malvids</taxon>
        <taxon>Malvales</taxon>
        <taxon>Malvaceae</taxon>
        <taxon>Grewioideae</taxon>
        <taxon>Apeibeae</taxon>
        <taxon>Corchorus</taxon>
    </lineage>
</organism>
<keyword evidence="2" id="KW-1185">Reference proteome</keyword>
<name>A0A1R3K6M7_9ROSI</name>
<comment type="caution">
    <text evidence="1">The sequence shown here is derived from an EMBL/GenBank/DDBJ whole genome shotgun (WGS) entry which is preliminary data.</text>
</comment>
<evidence type="ECO:0000313" key="1">
    <source>
        <dbReference type="EMBL" id="OMP02706.1"/>
    </source>
</evidence>